<proteinExistence type="predicted"/>
<dbReference type="GO" id="GO:0003676">
    <property type="term" value="F:nucleic acid binding"/>
    <property type="evidence" value="ECO:0007669"/>
    <property type="project" value="InterPro"/>
</dbReference>
<dbReference type="Pfam" id="PF13683">
    <property type="entry name" value="rve_3"/>
    <property type="match status" value="1"/>
</dbReference>
<dbReference type="Pfam" id="PF13518">
    <property type="entry name" value="HTH_28"/>
    <property type="match status" value="1"/>
</dbReference>
<evidence type="ECO:0000259" key="1">
    <source>
        <dbReference type="PROSITE" id="PS50994"/>
    </source>
</evidence>
<dbReference type="Gene3D" id="3.30.420.10">
    <property type="entry name" value="Ribonuclease H-like superfamily/Ribonuclease H"/>
    <property type="match status" value="1"/>
</dbReference>
<name>A0A3B0SLY9_9ZZZZ</name>
<dbReference type="InterPro" id="IPR055247">
    <property type="entry name" value="InsJ-like_HTH"/>
</dbReference>
<dbReference type="AlphaFoldDB" id="A0A3B0SLY9"/>
<dbReference type="SUPFAM" id="SSF53098">
    <property type="entry name" value="Ribonuclease H-like"/>
    <property type="match status" value="1"/>
</dbReference>
<feature type="domain" description="Integrase catalytic" evidence="1">
    <location>
        <begin position="132"/>
        <end position="305"/>
    </location>
</feature>
<reference evidence="2" key="1">
    <citation type="submission" date="2018-06" db="EMBL/GenBank/DDBJ databases">
        <authorList>
            <person name="Zhirakovskaya E."/>
        </authorList>
    </citation>
    <scope>NUCLEOTIDE SEQUENCE</scope>
</reference>
<dbReference type="InterPro" id="IPR036397">
    <property type="entry name" value="RNaseH_sf"/>
</dbReference>
<dbReference type="GO" id="GO:0015074">
    <property type="term" value="P:DNA integration"/>
    <property type="evidence" value="ECO:0007669"/>
    <property type="project" value="InterPro"/>
</dbReference>
<accession>A0A3B0SLY9</accession>
<dbReference type="PROSITE" id="PS50994">
    <property type="entry name" value="INTEGRASE"/>
    <property type="match status" value="1"/>
</dbReference>
<dbReference type="EMBL" id="UOEE01000212">
    <property type="protein sequence ID" value="VAV95895.1"/>
    <property type="molecule type" value="Genomic_DNA"/>
</dbReference>
<sequence>MVWQQCDIMDERLRFIAAWMKQEEPVTVLCCRFGVSRKTAYKWIWRYRQNGPNGLQDRSSARRTQQLRTALPIAEAVIALRCKYPTWGPRKLRARLMLDAPDMVWPAASTIGDLLQREGLVRPRKLRHRVAPMEHPFAETLAANDVWCMDFKGHWRTGDGTRFEPFTMTDAWSRYLLVCKPVDRPNYCNVWPMIASALRKHGLPSAIRSDNGPPFASIAAGGLSKLGVNLIKAGITLQRIEPGKPQQNGRHERMHLSLKQEVAIPPSKTARAQAVRLHRFVQMFNYERPHEALNQIPPASVYTSSPRVWDGKLRSPDYWNANHIRKVHTSGCIRFKGSEVFVSQVLNGEPVGMFEVNDDEYQLRFGPVLLGTLNRKMRLQRCKPKRKKTKKVSPMCPV</sequence>
<dbReference type="InterPro" id="IPR012337">
    <property type="entry name" value="RNaseH-like_sf"/>
</dbReference>
<dbReference type="SUPFAM" id="SSF46689">
    <property type="entry name" value="Homeodomain-like"/>
    <property type="match status" value="1"/>
</dbReference>
<dbReference type="PANTHER" id="PTHR47515">
    <property type="entry name" value="LOW CALCIUM RESPONSE LOCUS PROTEIN T"/>
    <property type="match status" value="1"/>
</dbReference>
<gene>
    <name evidence="2" type="ORF">MNBD_ALPHA06-46</name>
</gene>
<organism evidence="2">
    <name type="scientific">hydrothermal vent metagenome</name>
    <dbReference type="NCBI Taxonomy" id="652676"/>
    <lineage>
        <taxon>unclassified sequences</taxon>
        <taxon>metagenomes</taxon>
        <taxon>ecological metagenomes</taxon>
    </lineage>
</organism>
<dbReference type="InterPro" id="IPR009057">
    <property type="entry name" value="Homeodomain-like_sf"/>
</dbReference>
<protein>
    <submittedName>
        <fullName evidence="2">Integrase</fullName>
    </submittedName>
</protein>
<dbReference type="InterPro" id="IPR001584">
    <property type="entry name" value="Integrase_cat-core"/>
</dbReference>
<evidence type="ECO:0000313" key="2">
    <source>
        <dbReference type="EMBL" id="VAV95895.1"/>
    </source>
</evidence>
<dbReference type="PANTHER" id="PTHR47515:SF1">
    <property type="entry name" value="BLR2054 PROTEIN"/>
    <property type="match status" value="1"/>
</dbReference>